<evidence type="ECO:0000313" key="1">
    <source>
        <dbReference type="EMBL" id="SQF92267.1"/>
    </source>
</evidence>
<dbReference type="Proteomes" id="UP000248640">
    <property type="component" value="Chromosome 1"/>
</dbReference>
<protein>
    <submittedName>
        <fullName evidence="1">Uncharacterized protein</fullName>
    </submittedName>
</protein>
<dbReference type="AlphaFoldDB" id="A0A8B4I8V4"/>
<evidence type="ECO:0000313" key="2">
    <source>
        <dbReference type="Proteomes" id="UP000248640"/>
    </source>
</evidence>
<dbReference type="EMBL" id="LS483372">
    <property type="protein sequence ID" value="SQF92267.1"/>
    <property type="molecule type" value="Genomic_DNA"/>
</dbReference>
<reference evidence="1 2" key="1">
    <citation type="submission" date="2018-06" db="EMBL/GenBank/DDBJ databases">
        <authorList>
            <consortium name="Pathogen Informatics"/>
            <person name="Doyle S."/>
        </authorList>
    </citation>
    <scope>NUCLEOTIDE SEQUENCE [LARGE SCALE GENOMIC DNA]</scope>
    <source>
        <strain evidence="1 2">NCTC10038</strain>
    </source>
</reference>
<proteinExistence type="predicted"/>
<gene>
    <name evidence="1" type="ORF">NCTC10038_03698</name>
</gene>
<organism evidence="1 2">
    <name type="scientific">Pseudomonas fluorescens</name>
    <dbReference type="NCBI Taxonomy" id="294"/>
    <lineage>
        <taxon>Bacteria</taxon>
        <taxon>Pseudomonadati</taxon>
        <taxon>Pseudomonadota</taxon>
        <taxon>Gammaproteobacteria</taxon>
        <taxon>Pseudomonadales</taxon>
        <taxon>Pseudomonadaceae</taxon>
        <taxon>Pseudomonas</taxon>
    </lineage>
</organism>
<accession>A0A8B4I8V4</accession>
<sequence length="91" mass="10059">MLHQGEADLTGQRVKSVLSSFHFTTTTGHCNRVDDVLQLDVAHFCRDICDSVDSWFSEFKKTDGADAKIESLLIIYLGESTLKGGMVTFSS</sequence>
<name>A0A8B4I8V4_PSEFL</name>